<feature type="active site" description="Proton acceptor" evidence="1">
    <location>
        <position position="200"/>
    </location>
</feature>
<dbReference type="GO" id="GO:0006508">
    <property type="term" value="P:proteolysis"/>
    <property type="evidence" value="ECO:0007669"/>
    <property type="project" value="InterPro"/>
</dbReference>
<dbReference type="OrthoDB" id="2862635at2759"/>
<dbReference type="PRINTS" id="PR00977">
    <property type="entry name" value="SCYTLDPTASE"/>
</dbReference>
<dbReference type="PANTHER" id="PTHR37536">
    <property type="entry name" value="PUTATIVE (AFU_ORTHOLOGUE AFUA_3G02970)-RELATED"/>
    <property type="match status" value="1"/>
</dbReference>
<dbReference type="AlphaFoldDB" id="A0A3A2ZF93"/>
<dbReference type="SUPFAM" id="SSF49899">
    <property type="entry name" value="Concanavalin A-like lectins/glucanases"/>
    <property type="match status" value="1"/>
</dbReference>
<feature type="chain" id="PRO_5017412714" evidence="2">
    <location>
        <begin position="19"/>
        <end position="264"/>
    </location>
</feature>
<dbReference type="Pfam" id="PF01828">
    <property type="entry name" value="Peptidase_A4"/>
    <property type="match status" value="1"/>
</dbReference>
<evidence type="ECO:0000256" key="1">
    <source>
        <dbReference type="PIRSR" id="PIRSR600250-50"/>
    </source>
</evidence>
<protein>
    <submittedName>
        <fullName evidence="3">Peptidase A4 family</fullName>
    </submittedName>
</protein>
<dbReference type="EMBL" id="MVGC01000203">
    <property type="protein sequence ID" value="RJE21829.1"/>
    <property type="molecule type" value="Genomic_DNA"/>
</dbReference>
<evidence type="ECO:0000313" key="4">
    <source>
        <dbReference type="Proteomes" id="UP000266188"/>
    </source>
</evidence>
<evidence type="ECO:0000256" key="2">
    <source>
        <dbReference type="SAM" id="SignalP"/>
    </source>
</evidence>
<keyword evidence="2" id="KW-0732">Signal</keyword>
<sequence length="264" mass="27770">MKLNALLTTVILAAPALAVPRGIAERMRARLSHPHQESNAGANIVSTSKNSTVEYSTNWTGAARKSAPPGANYTAVTATFNVPEPTAGPNANGMEGASAWVGIDGDTAGQAILQTGVDFTVDNGQRQYHAWYEWYPDYAHDFTMDVSAGDTIVAMVHSTSPSSGVAIVENKSNGQSATKTLNAPAPTATLVGENAEWIVEDFEQKGKLVDLVNFGTVKFTGCAAEAGGSTYGVSDATIMELVANGQTHSKVQTQGDETMIVKYI</sequence>
<feature type="signal peptide" evidence="2">
    <location>
        <begin position="1"/>
        <end position="18"/>
    </location>
</feature>
<dbReference type="InterPro" id="IPR013320">
    <property type="entry name" value="ConA-like_dom_sf"/>
</dbReference>
<organism evidence="3 4">
    <name type="scientific">Aspergillus sclerotialis</name>
    <dbReference type="NCBI Taxonomy" id="2070753"/>
    <lineage>
        <taxon>Eukaryota</taxon>
        <taxon>Fungi</taxon>
        <taxon>Dikarya</taxon>
        <taxon>Ascomycota</taxon>
        <taxon>Pezizomycotina</taxon>
        <taxon>Eurotiomycetes</taxon>
        <taxon>Eurotiomycetidae</taxon>
        <taxon>Eurotiales</taxon>
        <taxon>Aspergillaceae</taxon>
        <taxon>Aspergillus</taxon>
        <taxon>Aspergillus subgen. Polypaecilum</taxon>
    </lineage>
</organism>
<comment type="caution">
    <text evidence="3">The sequence shown here is derived from an EMBL/GenBank/DDBJ whole genome shotgun (WGS) entry which is preliminary data.</text>
</comment>
<dbReference type="InterPro" id="IPR038656">
    <property type="entry name" value="Peptidase_G1_sf"/>
</dbReference>
<keyword evidence="4" id="KW-1185">Reference proteome</keyword>
<gene>
    <name evidence="3" type="ORF">PHISCL_05848</name>
</gene>
<reference evidence="4" key="1">
    <citation type="submission" date="2017-02" db="EMBL/GenBank/DDBJ databases">
        <authorList>
            <person name="Tafer H."/>
            <person name="Lopandic K."/>
        </authorList>
    </citation>
    <scope>NUCLEOTIDE SEQUENCE [LARGE SCALE GENOMIC DNA]</scope>
    <source>
        <strain evidence="4">CBS 366.77</strain>
    </source>
</reference>
<dbReference type="GO" id="GO:0070007">
    <property type="term" value="F:glutamic-type endopeptidase activity"/>
    <property type="evidence" value="ECO:0007669"/>
    <property type="project" value="InterPro"/>
</dbReference>
<evidence type="ECO:0000313" key="3">
    <source>
        <dbReference type="EMBL" id="RJE21829.1"/>
    </source>
</evidence>
<dbReference type="InterPro" id="IPR000250">
    <property type="entry name" value="Peptidase_G1"/>
</dbReference>
<dbReference type="PANTHER" id="PTHR37536:SF1">
    <property type="entry name" value="ASPERGILLOPEPSIN, PUTAITVE (AFU_ORTHOLOGUE AFUA_7G01200)"/>
    <property type="match status" value="1"/>
</dbReference>
<dbReference type="CDD" id="cd13426">
    <property type="entry name" value="Peptidase_G1"/>
    <property type="match status" value="1"/>
</dbReference>
<dbReference type="Proteomes" id="UP000266188">
    <property type="component" value="Unassembled WGS sequence"/>
</dbReference>
<name>A0A3A2ZF93_9EURO</name>
<accession>A0A3A2ZF93</accession>
<proteinExistence type="predicted"/>
<dbReference type="Gene3D" id="2.60.120.700">
    <property type="entry name" value="Peptidase G1"/>
    <property type="match status" value="1"/>
</dbReference>
<dbReference type="STRING" id="2070753.A0A3A2ZF93"/>